<dbReference type="PANTHER" id="PTHR46679:SF1">
    <property type="entry name" value="GLUTAREDOXIN-2, MITOCHONDRIAL"/>
    <property type="match status" value="1"/>
</dbReference>
<evidence type="ECO:0000313" key="7">
    <source>
        <dbReference type="Proteomes" id="UP001652625"/>
    </source>
</evidence>
<dbReference type="Proteomes" id="UP001652625">
    <property type="component" value="Chromosome 09"/>
</dbReference>
<sequence length="113" mass="12697">MGNTPSQVSVESIDNKIKNDCVVLFSTTICGYCDKAKELLNTMNIKYKCIELDKMEPPEGGKLTFELMKKTNCRTVPQIFINGSFIGGYTELLDLQRVGLLFEKLSKCSKPCF</sequence>
<name>A0ABM4CLQ7_HYDVU</name>
<evidence type="ECO:0000256" key="2">
    <source>
        <dbReference type="ARBA" id="ARBA00022448"/>
    </source>
</evidence>
<gene>
    <name evidence="8" type="primary">LOC100204098</name>
</gene>
<dbReference type="PROSITE" id="PS51354">
    <property type="entry name" value="GLUTAREDOXIN_2"/>
    <property type="match status" value="1"/>
</dbReference>
<dbReference type="SUPFAM" id="SSF52833">
    <property type="entry name" value="Thioredoxin-like"/>
    <property type="match status" value="1"/>
</dbReference>
<comment type="similarity">
    <text evidence="1">Belongs to the glutaredoxin family.</text>
</comment>
<evidence type="ECO:0000313" key="8">
    <source>
        <dbReference type="RefSeq" id="XP_065662725.1"/>
    </source>
</evidence>
<dbReference type="GeneID" id="100204098"/>
<keyword evidence="7" id="KW-1185">Reference proteome</keyword>
<keyword evidence="5" id="KW-0676">Redox-active center</keyword>
<dbReference type="RefSeq" id="XP_065662725.1">
    <property type="nucleotide sequence ID" value="XM_065806653.1"/>
</dbReference>
<evidence type="ECO:0000256" key="4">
    <source>
        <dbReference type="ARBA" id="ARBA00023157"/>
    </source>
</evidence>
<accession>A0ABM4CLQ7</accession>
<evidence type="ECO:0000256" key="3">
    <source>
        <dbReference type="ARBA" id="ARBA00022982"/>
    </source>
</evidence>
<dbReference type="Pfam" id="PF00462">
    <property type="entry name" value="Glutaredoxin"/>
    <property type="match status" value="1"/>
</dbReference>
<keyword evidence="3" id="KW-0249">Electron transport</keyword>
<keyword evidence="4" id="KW-1015">Disulfide bond</keyword>
<feature type="domain" description="Glutaredoxin" evidence="6">
    <location>
        <begin position="22"/>
        <end position="86"/>
    </location>
</feature>
<reference evidence="8" key="1">
    <citation type="submission" date="2025-08" db="UniProtKB">
        <authorList>
            <consortium name="RefSeq"/>
        </authorList>
    </citation>
    <scope>IDENTIFICATION</scope>
</reference>
<organism evidence="7 8">
    <name type="scientific">Hydra vulgaris</name>
    <name type="common">Hydra</name>
    <name type="synonym">Hydra attenuata</name>
    <dbReference type="NCBI Taxonomy" id="6087"/>
    <lineage>
        <taxon>Eukaryota</taxon>
        <taxon>Metazoa</taxon>
        <taxon>Cnidaria</taxon>
        <taxon>Hydrozoa</taxon>
        <taxon>Hydroidolina</taxon>
        <taxon>Anthoathecata</taxon>
        <taxon>Aplanulata</taxon>
        <taxon>Hydridae</taxon>
        <taxon>Hydra</taxon>
    </lineage>
</organism>
<evidence type="ECO:0000256" key="1">
    <source>
        <dbReference type="ARBA" id="ARBA00007787"/>
    </source>
</evidence>
<protein>
    <submittedName>
        <fullName evidence="8">Glutaredoxin-2, mitochondrial</fullName>
    </submittedName>
</protein>
<keyword evidence="2" id="KW-0813">Transport</keyword>
<evidence type="ECO:0000256" key="5">
    <source>
        <dbReference type="ARBA" id="ARBA00023284"/>
    </source>
</evidence>
<dbReference type="PRINTS" id="PR00160">
    <property type="entry name" value="GLUTAREDOXIN"/>
</dbReference>
<dbReference type="Gene3D" id="3.40.30.10">
    <property type="entry name" value="Glutaredoxin"/>
    <property type="match status" value="1"/>
</dbReference>
<proteinExistence type="inferred from homology"/>
<dbReference type="PANTHER" id="PTHR46679">
    <property type="match status" value="1"/>
</dbReference>
<evidence type="ECO:0000259" key="6">
    <source>
        <dbReference type="Pfam" id="PF00462"/>
    </source>
</evidence>
<dbReference type="InterPro" id="IPR036249">
    <property type="entry name" value="Thioredoxin-like_sf"/>
</dbReference>
<dbReference type="InterPro" id="IPR014025">
    <property type="entry name" value="Glutaredoxin_subgr"/>
</dbReference>
<dbReference type="InterPro" id="IPR002109">
    <property type="entry name" value="Glutaredoxin"/>
</dbReference>